<proteinExistence type="predicted"/>
<reference evidence="2 3" key="1">
    <citation type="journal article" date="2017" name="Gigascience">
        <title>Genome sequence of the small brown planthopper, Laodelphax striatellus.</title>
        <authorList>
            <person name="Zhu J."/>
            <person name="Jiang F."/>
            <person name="Wang X."/>
            <person name="Yang P."/>
            <person name="Bao Y."/>
            <person name="Zhao W."/>
            <person name="Wang W."/>
            <person name="Lu H."/>
            <person name="Wang Q."/>
            <person name="Cui N."/>
            <person name="Li J."/>
            <person name="Chen X."/>
            <person name="Luo L."/>
            <person name="Yu J."/>
            <person name="Kang L."/>
            <person name="Cui F."/>
        </authorList>
    </citation>
    <scope>NUCLEOTIDE SEQUENCE [LARGE SCALE GENOMIC DNA]</scope>
    <source>
        <strain evidence="2">Lst14</strain>
    </source>
</reference>
<evidence type="ECO:0000313" key="2">
    <source>
        <dbReference type="EMBL" id="RZF39894.1"/>
    </source>
</evidence>
<feature type="compositionally biased region" description="Low complexity" evidence="1">
    <location>
        <begin position="271"/>
        <end position="287"/>
    </location>
</feature>
<feature type="region of interest" description="Disordered" evidence="1">
    <location>
        <begin position="203"/>
        <end position="303"/>
    </location>
</feature>
<feature type="compositionally biased region" description="Polar residues" evidence="1">
    <location>
        <begin position="203"/>
        <end position="214"/>
    </location>
</feature>
<name>A0A482X215_LAOST</name>
<dbReference type="AlphaFoldDB" id="A0A482X215"/>
<feature type="compositionally biased region" description="Basic and acidic residues" evidence="1">
    <location>
        <begin position="253"/>
        <end position="266"/>
    </location>
</feature>
<comment type="caution">
    <text evidence="2">The sequence shown here is derived from an EMBL/GenBank/DDBJ whole genome shotgun (WGS) entry which is preliminary data.</text>
</comment>
<protein>
    <submittedName>
        <fullName evidence="2">Uncharacterized protein</fullName>
    </submittedName>
</protein>
<evidence type="ECO:0000313" key="3">
    <source>
        <dbReference type="Proteomes" id="UP000291343"/>
    </source>
</evidence>
<organism evidence="2 3">
    <name type="scientific">Laodelphax striatellus</name>
    <name type="common">Small brown planthopper</name>
    <name type="synonym">Delphax striatella</name>
    <dbReference type="NCBI Taxonomy" id="195883"/>
    <lineage>
        <taxon>Eukaryota</taxon>
        <taxon>Metazoa</taxon>
        <taxon>Ecdysozoa</taxon>
        <taxon>Arthropoda</taxon>
        <taxon>Hexapoda</taxon>
        <taxon>Insecta</taxon>
        <taxon>Pterygota</taxon>
        <taxon>Neoptera</taxon>
        <taxon>Paraneoptera</taxon>
        <taxon>Hemiptera</taxon>
        <taxon>Auchenorrhyncha</taxon>
        <taxon>Fulgoroidea</taxon>
        <taxon>Delphacidae</taxon>
        <taxon>Criomorphinae</taxon>
        <taxon>Laodelphax</taxon>
    </lineage>
</organism>
<accession>A0A482X215</accession>
<dbReference type="OrthoDB" id="10504700at2759"/>
<feature type="compositionally biased region" description="Low complexity" evidence="1">
    <location>
        <begin position="229"/>
        <end position="239"/>
    </location>
</feature>
<sequence length="412" mass="46783">MSKVDDPKTLRALEAGQNILDFLSSRPVRELDDPIKNKIHSAAISCELLQSRIFNSRSSELDKVWEGLSMQECMFSKYIRHYKDIDQLGCAICKDMFPCTQGALRKHVESGVHIKKYLNIVSSEFNDYWIDEGTMLKYGKFVNFDGLNGKIFCKVCFIEVEKDKLELLKHFKENRHKESFKDIVYAITGSKCGNESDDFLSSYSSRKNQHNAGHSSSSSCSKRTPPPCASSSSSPTNNSGVPRKKKSFTQKIVEARLNETAKEDRGGMLNSKASQSSSSRGSRSSCSDLPNEEEAGNFHPGRRSFQPRRILFDNIRKASDVHRMHFVACSIEDTNLIVPIGLEGVPSHTQNRDIERACNFLGDVVRVERQNIKENVIIYMVLSKQYKNVFGRGWEVQVGWTKYKILNPFLYS</sequence>
<dbReference type="Proteomes" id="UP000291343">
    <property type="component" value="Unassembled WGS sequence"/>
</dbReference>
<dbReference type="InParanoid" id="A0A482X215"/>
<keyword evidence="3" id="KW-1185">Reference proteome</keyword>
<gene>
    <name evidence="2" type="ORF">LSTR_LSTR010522</name>
</gene>
<dbReference type="EMBL" id="QKKF02019521">
    <property type="protein sequence ID" value="RZF39894.1"/>
    <property type="molecule type" value="Genomic_DNA"/>
</dbReference>
<evidence type="ECO:0000256" key="1">
    <source>
        <dbReference type="SAM" id="MobiDB-lite"/>
    </source>
</evidence>